<evidence type="ECO:0000313" key="1">
    <source>
        <dbReference type="EMBL" id="NHN83510.1"/>
    </source>
</evidence>
<accession>A0ABX0JNS0</accession>
<gene>
    <name evidence="1" type="ORF">GOB93_02505</name>
</gene>
<proteinExistence type="predicted"/>
<keyword evidence="2" id="KW-1185">Reference proteome</keyword>
<evidence type="ECO:0000313" key="2">
    <source>
        <dbReference type="Proteomes" id="UP000635278"/>
    </source>
</evidence>
<reference evidence="1 2" key="1">
    <citation type="journal article" date="2020" name="Int. J. Syst. Evol. Microbiol.">
        <title>Novel acetic acid bacteria from cider fermentations: Acetobacter conturbans sp. nov. and Acetobacter fallax sp. nov.</title>
        <authorList>
            <person name="Sombolestani A.S."/>
            <person name="Cleenwerck I."/>
            <person name="Cnockaert M."/>
            <person name="Borremans W."/>
            <person name="Wieme A.D."/>
            <person name="De Vuyst L."/>
            <person name="Vandamme P."/>
        </authorList>
    </citation>
    <scope>NUCLEOTIDE SEQUENCE [LARGE SCALE GENOMIC DNA]</scope>
    <source>
        <strain evidence="1 2">LMG 30640</strain>
    </source>
</reference>
<dbReference type="SUPFAM" id="SSF140804">
    <property type="entry name" value="YidB-like"/>
    <property type="match status" value="1"/>
</dbReference>
<comment type="caution">
    <text evidence="1">The sequence shown here is derived from an EMBL/GenBank/DDBJ whole genome shotgun (WGS) entry which is preliminary data.</text>
</comment>
<dbReference type="InterPro" id="IPR045372">
    <property type="entry name" value="YidB"/>
</dbReference>
<protein>
    <submittedName>
        <fullName evidence="1">DUF937 domain-containing protein</fullName>
    </submittedName>
</protein>
<dbReference type="Gene3D" id="1.10.10.690">
    <property type="entry name" value="YidB-like"/>
    <property type="match status" value="1"/>
</dbReference>
<dbReference type="InterPro" id="IPR027405">
    <property type="entry name" value="YidB-like"/>
</dbReference>
<organism evidence="1 2">
    <name type="scientific">Acetobacter musti</name>
    <dbReference type="NCBI Taxonomy" id="864732"/>
    <lineage>
        <taxon>Bacteria</taxon>
        <taxon>Pseudomonadati</taxon>
        <taxon>Pseudomonadota</taxon>
        <taxon>Alphaproteobacteria</taxon>
        <taxon>Acetobacterales</taxon>
        <taxon>Acetobacteraceae</taxon>
        <taxon>Acetobacter</taxon>
    </lineage>
</organism>
<dbReference type="Proteomes" id="UP000635278">
    <property type="component" value="Unassembled WGS sequence"/>
</dbReference>
<sequence length="113" mass="12027">MSLIGNLVDKIGNTLGIDLHAKLNEQLHTMLDPSNIQQIVAKADEAGLGDKVRSWIGKGDNLPVSPDEIRQILGNSEVQTLVARTGLPADTLLPALAHFLPDAVDKKTPEGTA</sequence>
<dbReference type="Pfam" id="PF20159">
    <property type="entry name" value="YidB"/>
    <property type="match status" value="1"/>
</dbReference>
<name>A0ABX0JNS0_9PROT</name>
<dbReference type="EMBL" id="WOTB01000002">
    <property type="protein sequence ID" value="NHN83510.1"/>
    <property type="molecule type" value="Genomic_DNA"/>
</dbReference>
<dbReference type="RefSeq" id="WP_173582017.1">
    <property type="nucleotide sequence ID" value="NZ_WOTB01000002.1"/>
</dbReference>